<evidence type="ECO:0000313" key="1">
    <source>
        <dbReference type="EMBL" id="MBM7714929.1"/>
    </source>
</evidence>
<evidence type="ECO:0000313" key="2">
    <source>
        <dbReference type="Proteomes" id="UP000823485"/>
    </source>
</evidence>
<comment type="caution">
    <text evidence="1">The sequence shown here is derived from an EMBL/GenBank/DDBJ whole genome shotgun (WGS) entry which is preliminary data.</text>
</comment>
<dbReference type="Proteomes" id="UP000823485">
    <property type="component" value="Unassembled WGS sequence"/>
</dbReference>
<keyword evidence="2" id="KW-1185">Reference proteome</keyword>
<proteinExistence type="predicted"/>
<dbReference type="InterPro" id="IPR007505">
    <property type="entry name" value="PDDEXK_7"/>
</dbReference>
<sequence length="61" mass="7568">MHRYRDAHVVKQEGPYERFAFGAYVLFPWQDEDNYEKHPFYQSIKKLILVLCPFYWFFQAC</sequence>
<accession>A0ABS2R5Q1</accession>
<dbReference type="EMBL" id="JAFBFH010000010">
    <property type="protein sequence ID" value="MBM7714929.1"/>
    <property type="molecule type" value="Genomic_DNA"/>
</dbReference>
<organism evidence="1 2">
    <name type="scientific">Siminovitchia thermophila</name>
    <dbReference type="NCBI Taxonomy" id="1245522"/>
    <lineage>
        <taxon>Bacteria</taxon>
        <taxon>Bacillati</taxon>
        <taxon>Bacillota</taxon>
        <taxon>Bacilli</taxon>
        <taxon>Bacillales</taxon>
        <taxon>Bacillaceae</taxon>
        <taxon>Siminovitchia</taxon>
    </lineage>
</organism>
<reference evidence="1 2" key="1">
    <citation type="submission" date="2021-01" db="EMBL/GenBank/DDBJ databases">
        <title>Genomic Encyclopedia of Type Strains, Phase IV (KMG-IV): sequencing the most valuable type-strain genomes for metagenomic binning, comparative biology and taxonomic classification.</title>
        <authorList>
            <person name="Goeker M."/>
        </authorList>
    </citation>
    <scope>NUCLEOTIDE SEQUENCE [LARGE SCALE GENOMIC DNA]</scope>
    <source>
        <strain evidence="1 2">DSM 105453</strain>
    </source>
</reference>
<name>A0ABS2R5Q1_9BACI</name>
<protein>
    <submittedName>
        <fullName evidence="1">Uncharacterized protein</fullName>
    </submittedName>
</protein>
<gene>
    <name evidence="1" type="ORF">JOC94_001901</name>
</gene>
<dbReference type="Pfam" id="PF04411">
    <property type="entry name" value="PDDEXK_7"/>
    <property type="match status" value="1"/>
</dbReference>